<keyword evidence="2" id="KW-0378">Hydrolase</keyword>
<gene>
    <name evidence="5" type="ORF">A5892_12190</name>
</gene>
<reference evidence="5 6" key="1">
    <citation type="submission" date="2016-04" db="EMBL/GenBank/DDBJ databases">
        <title>Complete Genome Sequence of Halotalea alkalilenta IHB B 13600.</title>
        <authorList>
            <person name="Swarnkar M.K."/>
            <person name="Sharma A."/>
            <person name="Kaushal K."/>
            <person name="Soni R."/>
            <person name="Rana S."/>
            <person name="Singh A.K."/>
            <person name="Gulati A."/>
        </authorList>
    </citation>
    <scope>NUCLEOTIDE SEQUENCE [LARGE SCALE GENOMIC DNA]</scope>
    <source>
        <strain evidence="5 6">IHB B 13600</strain>
    </source>
</reference>
<keyword evidence="4" id="KW-0276">Fatty acid metabolism</keyword>
<dbReference type="GO" id="GO:0006633">
    <property type="term" value="P:fatty acid biosynthetic process"/>
    <property type="evidence" value="ECO:0007669"/>
    <property type="project" value="UniProtKB-KW"/>
</dbReference>
<dbReference type="EMBL" id="CP015243">
    <property type="protein sequence ID" value="ANF58131.1"/>
    <property type="molecule type" value="Genomic_DNA"/>
</dbReference>
<name>A0A172YFT7_9GAMM</name>
<keyword evidence="1" id="KW-0444">Lipid biosynthesis</keyword>
<accession>A0A172YFT7</accession>
<dbReference type="PANTHER" id="PTHR38764:SF1">
    <property type="entry name" value="ACYL CARRIER PROTEIN PHOSPHODIESTERASE"/>
    <property type="match status" value="1"/>
</dbReference>
<protein>
    <submittedName>
        <fullName evidence="5">ACP phosphodiesterase</fullName>
    </submittedName>
</protein>
<dbReference type="Pfam" id="PF04336">
    <property type="entry name" value="ACP_PD"/>
    <property type="match status" value="1"/>
</dbReference>
<keyword evidence="3" id="KW-0443">Lipid metabolism</keyword>
<dbReference type="STRING" id="376489.A5892_12190"/>
<evidence type="ECO:0000256" key="4">
    <source>
        <dbReference type="ARBA" id="ARBA00023160"/>
    </source>
</evidence>
<proteinExistence type="predicted"/>
<dbReference type="Proteomes" id="UP000077875">
    <property type="component" value="Chromosome"/>
</dbReference>
<evidence type="ECO:0000256" key="1">
    <source>
        <dbReference type="ARBA" id="ARBA00022516"/>
    </source>
</evidence>
<keyword evidence="6" id="KW-1185">Reference proteome</keyword>
<sequence>MNFIGHALLAASGSDDFLFGNLVADGIKGADLGHLPAEVERGVRMHRRVDATIDHHPEVRALLEIIPERRVAGVALDIVWDHFLARDRLDPGLAARCYRLLSSRALPVRQAALLEALVAGRWLERYADFDFTLGAIEGVGRRLSGPNRLAALNPWLSEHYPLLQGTFARLWPDLERRLSSA</sequence>
<evidence type="ECO:0000256" key="2">
    <source>
        <dbReference type="ARBA" id="ARBA00022801"/>
    </source>
</evidence>
<dbReference type="InterPro" id="IPR007431">
    <property type="entry name" value="ACP_PD"/>
</dbReference>
<dbReference type="RefSeq" id="WP_064123033.1">
    <property type="nucleotide sequence ID" value="NZ_CP015243.1"/>
</dbReference>
<dbReference type="PANTHER" id="PTHR38764">
    <property type="entry name" value="ACYL CARRIER PROTEIN PHOSPHODIESTERASE"/>
    <property type="match status" value="1"/>
</dbReference>
<keyword evidence="4" id="KW-0275">Fatty acid biosynthesis</keyword>
<evidence type="ECO:0000313" key="6">
    <source>
        <dbReference type="Proteomes" id="UP000077875"/>
    </source>
</evidence>
<dbReference type="GO" id="GO:0008770">
    <property type="term" value="F:[acyl-carrier-protein] phosphodiesterase activity"/>
    <property type="evidence" value="ECO:0007669"/>
    <property type="project" value="InterPro"/>
</dbReference>
<dbReference type="AlphaFoldDB" id="A0A172YFT7"/>
<evidence type="ECO:0000256" key="3">
    <source>
        <dbReference type="ARBA" id="ARBA00023098"/>
    </source>
</evidence>
<evidence type="ECO:0000313" key="5">
    <source>
        <dbReference type="EMBL" id="ANF58131.1"/>
    </source>
</evidence>
<dbReference type="KEGG" id="haa:A5892_12190"/>
<organism evidence="5 6">
    <name type="scientific">Halotalea alkalilenta</name>
    <dbReference type="NCBI Taxonomy" id="376489"/>
    <lineage>
        <taxon>Bacteria</taxon>
        <taxon>Pseudomonadati</taxon>
        <taxon>Pseudomonadota</taxon>
        <taxon>Gammaproteobacteria</taxon>
        <taxon>Oceanospirillales</taxon>
        <taxon>Halomonadaceae</taxon>
        <taxon>Halotalea</taxon>
    </lineage>
</organism>